<keyword evidence="1" id="KW-0378">Hydrolase</keyword>
<keyword evidence="1" id="KW-0031">Aminopeptidase</keyword>
<evidence type="ECO:0000313" key="2">
    <source>
        <dbReference type="Proteomes" id="UP001528823"/>
    </source>
</evidence>
<reference evidence="1 2" key="1">
    <citation type="submission" date="2022-11" db="EMBL/GenBank/DDBJ databases">
        <title>Spartinivicinus poritis sp. nov., isolated from scleractinian coral Porites lutea.</title>
        <authorList>
            <person name="Zhang G."/>
            <person name="Cai L."/>
            <person name="Wei Q."/>
        </authorList>
    </citation>
    <scope>NUCLEOTIDE SEQUENCE [LARGE SCALE GENOMIC DNA]</scope>
    <source>
        <strain evidence="1 2">A2-2</strain>
    </source>
</reference>
<dbReference type="InterPro" id="IPR014553">
    <property type="entry name" value="Aminopept"/>
</dbReference>
<dbReference type="PIRSF" id="PIRSF029285">
    <property type="entry name" value="Aminopept"/>
    <property type="match status" value="1"/>
</dbReference>
<keyword evidence="2" id="KW-1185">Reference proteome</keyword>
<dbReference type="RefSeq" id="WP_274687156.1">
    <property type="nucleotide sequence ID" value="NZ_JAPMOU010000002.1"/>
</dbReference>
<dbReference type="Proteomes" id="UP001528823">
    <property type="component" value="Unassembled WGS sequence"/>
</dbReference>
<dbReference type="EMBL" id="JAPMOU010000002">
    <property type="protein sequence ID" value="MDE1460786.1"/>
    <property type="molecule type" value="Genomic_DNA"/>
</dbReference>
<accession>A0ABT5U482</accession>
<dbReference type="Pfam" id="PF10023">
    <property type="entry name" value="Aminopep"/>
    <property type="match status" value="1"/>
</dbReference>
<keyword evidence="1" id="KW-0645">Protease</keyword>
<dbReference type="GO" id="GO:0004177">
    <property type="term" value="F:aminopeptidase activity"/>
    <property type="evidence" value="ECO:0007669"/>
    <property type="project" value="UniProtKB-KW"/>
</dbReference>
<sequence length="378" mass="44089">MAGFGISGSGKKSGFSKQRWLLSAITGLSLPLLLLLTGCSEFRYYQQAWQGQWQLINHREPVAELVDNEQTPLVLKRQLQLAQQLTSFAKNNLKLPVNGNFQTYTDTQRPFVVWNVFAAPSFSTQPYQWCYPWLGCLSYRGYFSEQAAQQEAKQLDTEGYDTYVAGIKAYSTLGLFDDPLLNTFIYYPELELANLIFHELTHRWLYVKDDVDFNESLATTMAIVGVERWFMDRQPQAVDRLRQRYRFDLEFSRWLLKYRDQLEQLYQQPLSASVMTNKKQQLLAKLKADYQQKRQQQWHNQPYYDHWISSQLNNAKLATVATYYRWVPALLSLYEQHQRDLGAFMSACQQLAQQSYQQRQNKLLALAPSASSSNNPIE</sequence>
<gene>
    <name evidence="1" type="ORF">ORQ98_02275</name>
</gene>
<comment type="caution">
    <text evidence="1">The sequence shown here is derived from an EMBL/GenBank/DDBJ whole genome shotgun (WGS) entry which is preliminary data.</text>
</comment>
<name>A0ABT5U482_9GAMM</name>
<proteinExistence type="predicted"/>
<protein>
    <submittedName>
        <fullName evidence="1">Aminopeptidase</fullName>
    </submittedName>
</protein>
<organism evidence="1 2">
    <name type="scientific">Spartinivicinus poritis</name>
    <dbReference type="NCBI Taxonomy" id="2994640"/>
    <lineage>
        <taxon>Bacteria</taxon>
        <taxon>Pseudomonadati</taxon>
        <taxon>Pseudomonadota</taxon>
        <taxon>Gammaproteobacteria</taxon>
        <taxon>Oceanospirillales</taxon>
        <taxon>Zooshikellaceae</taxon>
        <taxon>Spartinivicinus</taxon>
    </lineage>
</organism>
<evidence type="ECO:0000313" key="1">
    <source>
        <dbReference type="EMBL" id="MDE1460786.1"/>
    </source>
</evidence>